<dbReference type="Proteomes" id="UP000288805">
    <property type="component" value="Unassembled WGS sequence"/>
</dbReference>
<dbReference type="PANTHER" id="PTHR31246">
    <property type="entry name" value="MICROTUBULE-ASSOCIATED PROTEIN 70-2"/>
    <property type="match status" value="1"/>
</dbReference>
<dbReference type="PANTHER" id="PTHR31246:SF5">
    <property type="entry name" value="MICROTUBULE-ASSOCIATED PROTEIN 70-5"/>
    <property type="match status" value="1"/>
</dbReference>
<proteinExistence type="inferred from homology"/>
<evidence type="ECO:0000256" key="7">
    <source>
        <dbReference type="SAM" id="Coils"/>
    </source>
</evidence>
<comment type="similarity">
    <text evidence="2">Belongs to the MAP70 family.</text>
</comment>
<name>A0A438FFW5_VITVI</name>
<dbReference type="InterPro" id="IPR009768">
    <property type="entry name" value="MAP70"/>
</dbReference>
<comment type="caution">
    <text evidence="9">The sequence shown here is derived from an EMBL/GenBank/DDBJ whole genome shotgun (WGS) entry which is preliminary data.</text>
</comment>
<reference evidence="9 10" key="1">
    <citation type="journal article" date="2018" name="PLoS Genet.">
        <title>Population sequencing reveals clonal diversity and ancestral inbreeding in the grapevine cultivar Chardonnay.</title>
        <authorList>
            <person name="Roach M.J."/>
            <person name="Johnson D.L."/>
            <person name="Bohlmann J."/>
            <person name="van Vuuren H.J."/>
            <person name="Jones S.J."/>
            <person name="Pretorius I.S."/>
            <person name="Schmidt S.A."/>
            <person name="Borneman A.R."/>
        </authorList>
    </citation>
    <scope>NUCLEOTIDE SEQUENCE [LARGE SCALE GENOMIC DNA]</scope>
    <source>
        <strain evidence="10">cv. Chardonnay</strain>
        <tissue evidence="9">Leaf</tissue>
    </source>
</reference>
<feature type="coiled-coil region" evidence="7">
    <location>
        <begin position="189"/>
        <end position="254"/>
    </location>
</feature>
<evidence type="ECO:0000256" key="4">
    <source>
        <dbReference type="ARBA" id="ARBA00022701"/>
    </source>
</evidence>
<feature type="region of interest" description="Disordered" evidence="8">
    <location>
        <begin position="449"/>
        <end position="476"/>
    </location>
</feature>
<accession>A0A438FFW5</accession>
<protein>
    <submittedName>
        <fullName evidence="9">Microtubule-associated protein 70-5</fullName>
    </submittedName>
</protein>
<feature type="compositionally biased region" description="Basic and acidic residues" evidence="8">
    <location>
        <begin position="630"/>
        <end position="656"/>
    </location>
</feature>
<dbReference type="GO" id="GO:0008017">
    <property type="term" value="F:microtubule binding"/>
    <property type="evidence" value="ECO:0007669"/>
    <property type="project" value="InterPro"/>
</dbReference>
<evidence type="ECO:0000256" key="1">
    <source>
        <dbReference type="ARBA" id="ARBA00004245"/>
    </source>
</evidence>
<dbReference type="GO" id="GO:0007010">
    <property type="term" value="P:cytoskeleton organization"/>
    <property type="evidence" value="ECO:0007669"/>
    <property type="project" value="InterPro"/>
</dbReference>
<gene>
    <name evidence="9" type="primary">MAP70.5_0</name>
    <name evidence="9" type="ORF">CK203_108325</name>
</gene>
<keyword evidence="3" id="KW-0963">Cytoplasm</keyword>
<dbReference type="EMBL" id="QGNW01000921">
    <property type="protein sequence ID" value="RVW58877.1"/>
    <property type="molecule type" value="Genomic_DNA"/>
</dbReference>
<feature type="region of interest" description="Disordered" evidence="8">
    <location>
        <begin position="630"/>
        <end position="664"/>
    </location>
</feature>
<dbReference type="AlphaFoldDB" id="A0A438FFW5"/>
<evidence type="ECO:0000256" key="8">
    <source>
        <dbReference type="SAM" id="MobiDB-lite"/>
    </source>
</evidence>
<feature type="coiled-coil region" evidence="7">
    <location>
        <begin position="290"/>
        <end position="390"/>
    </location>
</feature>
<evidence type="ECO:0000313" key="10">
    <source>
        <dbReference type="Proteomes" id="UP000288805"/>
    </source>
</evidence>
<keyword evidence="6" id="KW-0206">Cytoskeleton</keyword>
<evidence type="ECO:0000256" key="3">
    <source>
        <dbReference type="ARBA" id="ARBA00022490"/>
    </source>
</evidence>
<evidence type="ECO:0000313" key="9">
    <source>
        <dbReference type="EMBL" id="RVW58877.1"/>
    </source>
</evidence>
<comment type="subcellular location">
    <subcellularLocation>
        <location evidence="1">Cytoplasm</location>
        <location evidence="1">Cytoskeleton</location>
    </subcellularLocation>
</comment>
<dbReference type="Pfam" id="PF07058">
    <property type="entry name" value="MAP70"/>
    <property type="match status" value="2"/>
</dbReference>
<dbReference type="GO" id="GO:0005874">
    <property type="term" value="C:microtubule"/>
    <property type="evidence" value="ECO:0007669"/>
    <property type="project" value="UniProtKB-KW"/>
</dbReference>
<sequence length="664" mass="75155">MVDYKELVGGGGDELSLAHSDPYCVGVQPFAEPTQRLKQYCVSHHFATDFYKFWPSVQKLGYCSWGWKTYRGSKGVRLLVNFSNKTRQKDRELGVASSEIKALRATIVLKDKALEQFRNEVNKLDERLGVIENLLKQKDLEIKKLTSEKKDALAAQFAAEAALRRVHANQKDDDTVPIEDVIAPLEADIKMYKIEIGRLQEDNKALERHIKSKESALLEAERILRSALERALIVEEVQNQNFELKRQIEICQARFPARPFYVQCVILTFKFTQVKIFHSQEENKILDKTNRQKVLEVEKLSQTIQELEEAILAGGVAANAIRDYRRQISELNEEKRTLERELARVKVSANRVATVVANEWKDENDKVMPIKQWLEERRLLQAETQRLRDKLAISERTAKAEAQLKDKLKLRLKTLEEGLKQVSSFSENPYLSCRSPKPEKSNHILGFLSGNGGLKRRSTSQPRGSCIGKTSPLMPPNVENGAADAAGELKGVNSLKKKYASGENMLRKSLWASRSKVADIGGKENTEMKSNTDMHIDKFNNDTAVSADTKIKGGAKEETQNVGSAGFDSEDMVSAFLYDRLQREVINLRKSCEVKNNTLTAKDDEIKMLMRKVDALSKAIEVESKKIKREAAAREKEAISTKADENKKIRNTDSSKRRVAKASS</sequence>
<evidence type="ECO:0000256" key="5">
    <source>
        <dbReference type="ARBA" id="ARBA00023054"/>
    </source>
</evidence>
<evidence type="ECO:0000256" key="2">
    <source>
        <dbReference type="ARBA" id="ARBA00008825"/>
    </source>
</evidence>
<organism evidence="9 10">
    <name type="scientific">Vitis vinifera</name>
    <name type="common">Grape</name>
    <dbReference type="NCBI Taxonomy" id="29760"/>
    <lineage>
        <taxon>Eukaryota</taxon>
        <taxon>Viridiplantae</taxon>
        <taxon>Streptophyta</taxon>
        <taxon>Embryophyta</taxon>
        <taxon>Tracheophyta</taxon>
        <taxon>Spermatophyta</taxon>
        <taxon>Magnoliopsida</taxon>
        <taxon>eudicotyledons</taxon>
        <taxon>Gunneridae</taxon>
        <taxon>Pentapetalae</taxon>
        <taxon>rosids</taxon>
        <taxon>Vitales</taxon>
        <taxon>Vitaceae</taxon>
        <taxon>Viteae</taxon>
        <taxon>Vitis</taxon>
    </lineage>
</organism>
<feature type="coiled-coil region" evidence="7">
    <location>
        <begin position="107"/>
        <end position="155"/>
    </location>
</feature>
<keyword evidence="5 7" id="KW-0175">Coiled coil</keyword>
<keyword evidence="4" id="KW-0493">Microtubule</keyword>
<evidence type="ECO:0000256" key="6">
    <source>
        <dbReference type="ARBA" id="ARBA00023212"/>
    </source>
</evidence>